<reference evidence="2" key="1">
    <citation type="submission" date="2022-07" db="EMBL/GenBank/DDBJ databases">
        <title>Phylogenomic reconstructions and comparative analyses of Kickxellomycotina fungi.</title>
        <authorList>
            <person name="Reynolds N.K."/>
            <person name="Stajich J.E."/>
            <person name="Barry K."/>
            <person name="Grigoriev I.V."/>
            <person name="Crous P."/>
            <person name="Smith M.E."/>
        </authorList>
    </citation>
    <scope>NUCLEOTIDE SEQUENCE</scope>
    <source>
        <strain evidence="2">NBRC 32514</strain>
    </source>
</reference>
<evidence type="ECO:0000256" key="1">
    <source>
        <dbReference type="SAM" id="MobiDB-lite"/>
    </source>
</evidence>
<protein>
    <submittedName>
        <fullName evidence="2">Uncharacterized protein</fullName>
    </submittedName>
</protein>
<gene>
    <name evidence="2" type="ORF">LPJ53_003443</name>
</gene>
<proteinExistence type="predicted"/>
<evidence type="ECO:0000313" key="3">
    <source>
        <dbReference type="Proteomes" id="UP001149813"/>
    </source>
</evidence>
<feature type="region of interest" description="Disordered" evidence="1">
    <location>
        <begin position="149"/>
        <end position="171"/>
    </location>
</feature>
<feature type="region of interest" description="Disordered" evidence="1">
    <location>
        <begin position="1"/>
        <end position="47"/>
    </location>
</feature>
<dbReference type="OrthoDB" id="6377046at2759"/>
<keyword evidence="3" id="KW-1185">Reference proteome</keyword>
<dbReference type="Proteomes" id="UP001149813">
    <property type="component" value="Unassembled WGS sequence"/>
</dbReference>
<organism evidence="2 3">
    <name type="scientific">Coemansia erecta</name>
    <dbReference type="NCBI Taxonomy" id="147472"/>
    <lineage>
        <taxon>Eukaryota</taxon>
        <taxon>Fungi</taxon>
        <taxon>Fungi incertae sedis</taxon>
        <taxon>Zoopagomycota</taxon>
        <taxon>Kickxellomycotina</taxon>
        <taxon>Kickxellomycetes</taxon>
        <taxon>Kickxellales</taxon>
        <taxon>Kickxellaceae</taxon>
        <taxon>Coemansia</taxon>
    </lineage>
</organism>
<feature type="compositionally biased region" description="Basic and acidic residues" evidence="1">
    <location>
        <begin position="38"/>
        <end position="47"/>
    </location>
</feature>
<feature type="compositionally biased region" description="Low complexity" evidence="1">
    <location>
        <begin position="1"/>
        <end position="13"/>
    </location>
</feature>
<comment type="caution">
    <text evidence="2">The sequence shown here is derived from an EMBL/GenBank/DDBJ whole genome shotgun (WGS) entry which is preliminary data.</text>
</comment>
<sequence>MTSASSSSSSLSSNERKNERYIKRKNEKYINPTTGQVETKHAESKPKQIVESLVNKVKSTLSKDKTGEHSHQAGGVAHIHPGNNANGPMMHHGHPNAHGHPNVGMAANNPYGDNNMAAANGPMGQQMNDPMRQQVNNPMGQYPNNPVGQQMGQNQNPLGNVAMDNRAGGPY</sequence>
<feature type="compositionally biased region" description="Polar residues" evidence="1">
    <location>
        <begin position="149"/>
        <end position="158"/>
    </location>
</feature>
<dbReference type="EMBL" id="JANBOJ010000130">
    <property type="protein sequence ID" value="KAJ1722111.1"/>
    <property type="molecule type" value="Genomic_DNA"/>
</dbReference>
<feature type="region of interest" description="Disordered" evidence="1">
    <location>
        <begin position="62"/>
        <end position="86"/>
    </location>
</feature>
<accession>A0A9W8CRZ5</accession>
<evidence type="ECO:0000313" key="2">
    <source>
        <dbReference type="EMBL" id="KAJ1722111.1"/>
    </source>
</evidence>
<name>A0A9W8CRZ5_9FUNG</name>
<dbReference type="AlphaFoldDB" id="A0A9W8CRZ5"/>
<feature type="compositionally biased region" description="Basic and acidic residues" evidence="1">
    <location>
        <begin position="62"/>
        <end position="71"/>
    </location>
</feature>